<feature type="domain" description="Nephrocystin 3-like N-terminal" evidence="3">
    <location>
        <begin position="290"/>
        <end position="374"/>
    </location>
</feature>
<feature type="region of interest" description="Disordered" evidence="2">
    <location>
        <begin position="210"/>
        <end position="258"/>
    </location>
</feature>
<dbReference type="InterPro" id="IPR056884">
    <property type="entry name" value="NPHP3-like_N"/>
</dbReference>
<evidence type="ECO:0000259" key="3">
    <source>
        <dbReference type="Pfam" id="PF24883"/>
    </source>
</evidence>
<evidence type="ECO:0000256" key="2">
    <source>
        <dbReference type="SAM" id="MobiDB-lite"/>
    </source>
</evidence>
<dbReference type="AlphaFoldDB" id="A0A317SCE7"/>
<dbReference type="Pfam" id="PF24883">
    <property type="entry name" value="NPHP3_N"/>
    <property type="match status" value="1"/>
</dbReference>
<gene>
    <name evidence="4" type="ORF">C7212DRAFT_366754</name>
</gene>
<protein>
    <recommendedName>
        <fullName evidence="3">Nephrocystin 3-like N-terminal domain-containing protein</fullName>
    </recommendedName>
</protein>
<keyword evidence="5" id="KW-1185">Reference proteome</keyword>
<dbReference type="EMBL" id="PYWC01000116">
    <property type="protein sequence ID" value="PWW72162.1"/>
    <property type="molecule type" value="Genomic_DNA"/>
</dbReference>
<proteinExistence type="predicted"/>
<dbReference type="PANTHER" id="PTHR10039">
    <property type="entry name" value="AMELOGENIN"/>
    <property type="match status" value="1"/>
</dbReference>
<evidence type="ECO:0000313" key="4">
    <source>
        <dbReference type="EMBL" id="PWW72162.1"/>
    </source>
</evidence>
<keyword evidence="1" id="KW-0677">Repeat</keyword>
<dbReference type="OrthoDB" id="21416at2759"/>
<organism evidence="4 5">
    <name type="scientific">Tuber magnatum</name>
    <name type="common">white Piedmont truffle</name>
    <dbReference type="NCBI Taxonomy" id="42249"/>
    <lineage>
        <taxon>Eukaryota</taxon>
        <taxon>Fungi</taxon>
        <taxon>Dikarya</taxon>
        <taxon>Ascomycota</taxon>
        <taxon>Pezizomycotina</taxon>
        <taxon>Pezizomycetes</taxon>
        <taxon>Pezizales</taxon>
        <taxon>Tuberaceae</taxon>
        <taxon>Tuber</taxon>
    </lineage>
</organism>
<evidence type="ECO:0000256" key="1">
    <source>
        <dbReference type="ARBA" id="ARBA00022737"/>
    </source>
</evidence>
<evidence type="ECO:0000313" key="5">
    <source>
        <dbReference type="Proteomes" id="UP000246991"/>
    </source>
</evidence>
<dbReference type="Proteomes" id="UP000246991">
    <property type="component" value="Unassembled WGS sequence"/>
</dbReference>
<reference evidence="4 5" key="1">
    <citation type="submission" date="2018-03" db="EMBL/GenBank/DDBJ databases">
        <title>Genomes of Pezizomycetes fungi and the evolution of truffles.</title>
        <authorList>
            <person name="Murat C."/>
            <person name="Payen T."/>
            <person name="Noel B."/>
            <person name="Kuo A."/>
            <person name="Martin F.M."/>
        </authorList>
    </citation>
    <scope>NUCLEOTIDE SEQUENCE [LARGE SCALE GENOMIC DNA]</scope>
    <source>
        <strain evidence="4">091103-1</strain>
    </source>
</reference>
<feature type="compositionally biased region" description="Low complexity" evidence="2">
    <location>
        <begin position="240"/>
        <end position="253"/>
    </location>
</feature>
<name>A0A317SCE7_9PEZI</name>
<sequence length="375" mass="40649">MAQPNFPAIGNHLQGVQDRLQDVQAHVHGIQNEVGLVPNIPALVGIDALQQQINVNHLQIVALLGQMQEQIAEMQNEQQLLPIRLHNSAVSSRAPLRYPVGIPVAPPLPPTRHALLHMTGNQCQAVAAPLGLPHLPAAATVAQRGAGSTEPPSFMPTVSCSREKGGLQASPVNPTLYILHLFEKLSSQVSKNSANCPADKTQLLIDKMGTRSSSAHEGHPSPQGSVDSSAGADNIRGDCSGNSGSGNQFNSNNTINYGTGSSDKEADILQYLYKTSYESHRGRVREPAEGTCTWVTEHQKYKDWLEKEKSGLLWLSADPGCGKSVTASFLIWHLKTRTDAIVCYFLFKDDSDEQRSPAFALCALLHQHLTQRNSL</sequence>
<comment type="caution">
    <text evidence="4">The sequence shown here is derived from an EMBL/GenBank/DDBJ whole genome shotgun (WGS) entry which is preliminary data.</text>
</comment>
<accession>A0A317SCE7</accession>